<evidence type="ECO:0000256" key="2">
    <source>
        <dbReference type="ARBA" id="ARBA00010617"/>
    </source>
</evidence>
<dbReference type="STRING" id="1849047.A0A3D8SSB4"/>
<dbReference type="Pfam" id="PF00067">
    <property type="entry name" value="p450"/>
    <property type="match status" value="2"/>
</dbReference>
<evidence type="ECO:0000256" key="3">
    <source>
        <dbReference type="ARBA" id="ARBA00022723"/>
    </source>
</evidence>
<evidence type="ECO:0000256" key="5">
    <source>
        <dbReference type="PIRSR" id="PIRSR602401-1"/>
    </source>
</evidence>
<reference evidence="9 10" key="1">
    <citation type="journal article" date="2018" name="IMA Fungus">
        <title>IMA Genome-F 9: Draft genome sequence of Annulohypoxylon stygium, Aspergillus mulundensis, Berkeleyomyces basicola (syn. Thielaviopsis basicola), Ceratocystis smalleyi, two Cercospora beticola strains, Coleophoma cylindrospora, Fusarium fracticaudum, Phialophora cf. hyalina, and Morchella septimelata.</title>
        <authorList>
            <person name="Wingfield B.D."/>
            <person name="Bills G.F."/>
            <person name="Dong Y."/>
            <person name="Huang W."/>
            <person name="Nel W.J."/>
            <person name="Swalarsk-Parry B.S."/>
            <person name="Vaghefi N."/>
            <person name="Wilken P.M."/>
            <person name="An Z."/>
            <person name="de Beer Z.W."/>
            <person name="De Vos L."/>
            <person name="Chen L."/>
            <person name="Duong T.A."/>
            <person name="Gao Y."/>
            <person name="Hammerbacher A."/>
            <person name="Kikkert J.R."/>
            <person name="Li Y."/>
            <person name="Li H."/>
            <person name="Li K."/>
            <person name="Li Q."/>
            <person name="Liu X."/>
            <person name="Ma X."/>
            <person name="Naidoo K."/>
            <person name="Pethybridge S.J."/>
            <person name="Sun J."/>
            <person name="Steenkamp E.T."/>
            <person name="van der Nest M.A."/>
            <person name="van Wyk S."/>
            <person name="Wingfield M.J."/>
            <person name="Xiong C."/>
            <person name="Yue Q."/>
            <person name="Zhang X."/>
        </authorList>
    </citation>
    <scope>NUCLEOTIDE SEQUENCE [LARGE SCALE GENOMIC DNA]</scope>
    <source>
        <strain evidence="9 10">BP6252</strain>
    </source>
</reference>
<keyword evidence="6" id="KW-0560">Oxidoreductase</keyword>
<sequence length="676" mass="75127">MPETRSVPGGVSSSGRRVRWEWAAVHLSFLAQFALYELANGTHPQLAALFLSLLSAPHSSSTGASPMSVLSLATGTLLIAATWLVLEVLLPLRRNINVAKASGLKYVVVPWYGYNRLTTLLLSRTVLRLVNALLPEPEPTSWRRLISSNWPWKVHYAPFEVLGSDTFLTVAPGGMILNTADANVINQITSRGGDFPKPTHLYKSVDIYGKNVVSSEGLVWKRHRKLVAPSFSECNNHLVWKETLEQTKEMLKVWDSKSIVRKVDNDTKILSLNVISKAGLGRKMEWPSEVEDGVPKLGEGHRMSFSYSLHYLLRNVFYVMVLPMWILKLAPFSKWRKAYKAYYEWAAYMEEIFAEKEAEVGSSQSTSSTVDIIGQLVKGQEENTSQPTLSPPELLGNLFVLIFAGHETSASSIHFSLLLLAMHPDIQRTVQDSLSEILSSRLDDPSLWNYEHDLPKMLNSMLGAVLNEELRLIPPTITVPKIVNPASFAQTLVVDDREVEIPGGTMIRLCIPSVHQNPKFWPQLSVSNGDHSNEVSNGKASQDAQREDLASFRPDRWVASPSSPSSPGSTESLYTPPKGSYIPFSDGQRACLGRRFAQVEILACLAVILSQYSVELCPSVAPGEREGEGEKEGRRMAAVDEAWRVLRTDLKLVITVQLKGKGIPLRFVRREKGSTS</sequence>
<keyword evidence="8" id="KW-0812">Transmembrane</keyword>
<feature type="compositionally biased region" description="Basic and acidic residues" evidence="7">
    <location>
        <begin position="544"/>
        <end position="556"/>
    </location>
</feature>
<protein>
    <recommendedName>
        <fullName evidence="11">Cytochrome P450</fullName>
    </recommendedName>
</protein>
<gene>
    <name evidence="9" type="ORF">BP6252_01242</name>
</gene>
<dbReference type="PROSITE" id="PS00086">
    <property type="entry name" value="CYTOCHROME_P450"/>
    <property type="match status" value="1"/>
</dbReference>
<organism evidence="9 10">
    <name type="scientific">Coleophoma cylindrospora</name>
    <dbReference type="NCBI Taxonomy" id="1849047"/>
    <lineage>
        <taxon>Eukaryota</taxon>
        <taxon>Fungi</taxon>
        <taxon>Dikarya</taxon>
        <taxon>Ascomycota</taxon>
        <taxon>Pezizomycotina</taxon>
        <taxon>Leotiomycetes</taxon>
        <taxon>Helotiales</taxon>
        <taxon>Dermateaceae</taxon>
        <taxon>Coleophoma</taxon>
    </lineage>
</organism>
<dbReference type="SUPFAM" id="SSF48264">
    <property type="entry name" value="Cytochrome P450"/>
    <property type="match status" value="1"/>
</dbReference>
<dbReference type="Gene3D" id="1.10.630.10">
    <property type="entry name" value="Cytochrome P450"/>
    <property type="match status" value="1"/>
</dbReference>
<dbReference type="OrthoDB" id="1470350at2759"/>
<feature type="compositionally biased region" description="Low complexity" evidence="7">
    <location>
        <begin position="560"/>
        <end position="569"/>
    </location>
</feature>
<evidence type="ECO:0000256" key="7">
    <source>
        <dbReference type="SAM" id="MobiDB-lite"/>
    </source>
</evidence>
<evidence type="ECO:0000256" key="8">
    <source>
        <dbReference type="SAM" id="Phobius"/>
    </source>
</evidence>
<keyword evidence="3 5" id="KW-0479">Metal-binding</keyword>
<feature type="region of interest" description="Disordered" evidence="7">
    <location>
        <begin position="522"/>
        <end position="574"/>
    </location>
</feature>
<dbReference type="PANTHER" id="PTHR24305">
    <property type="entry name" value="CYTOCHROME P450"/>
    <property type="match status" value="1"/>
</dbReference>
<name>A0A3D8SSB4_9HELO</name>
<keyword evidence="8" id="KW-0472">Membrane</keyword>
<dbReference type="GO" id="GO:0005506">
    <property type="term" value="F:iron ion binding"/>
    <property type="evidence" value="ECO:0007669"/>
    <property type="project" value="InterPro"/>
</dbReference>
<evidence type="ECO:0008006" key="11">
    <source>
        <dbReference type="Google" id="ProtNLM"/>
    </source>
</evidence>
<dbReference type="InterPro" id="IPR001128">
    <property type="entry name" value="Cyt_P450"/>
</dbReference>
<dbReference type="PRINTS" id="PR00463">
    <property type="entry name" value="EP450I"/>
</dbReference>
<dbReference type="PRINTS" id="PR00385">
    <property type="entry name" value="P450"/>
</dbReference>
<dbReference type="Proteomes" id="UP000256645">
    <property type="component" value="Unassembled WGS sequence"/>
</dbReference>
<dbReference type="EMBL" id="PDLM01000001">
    <property type="protein sequence ID" value="RDW89210.1"/>
    <property type="molecule type" value="Genomic_DNA"/>
</dbReference>
<feature type="transmembrane region" description="Helical" evidence="8">
    <location>
        <begin position="311"/>
        <end position="330"/>
    </location>
</feature>
<dbReference type="AlphaFoldDB" id="A0A3D8SSB4"/>
<dbReference type="InterPro" id="IPR050121">
    <property type="entry name" value="Cytochrome_P450_monoxygenase"/>
</dbReference>
<comment type="caution">
    <text evidence="9">The sequence shown here is derived from an EMBL/GenBank/DDBJ whole genome shotgun (WGS) entry which is preliminary data.</text>
</comment>
<dbReference type="InterPro" id="IPR017972">
    <property type="entry name" value="Cyt_P450_CS"/>
</dbReference>
<proteinExistence type="inferred from homology"/>
<dbReference type="InterPro" id="IPR036396">
    <property type="entry name" value="Cyt_P450_sf"/>
</dbReference>
<accession>A0A3D8SSB4</accession>
<dbReference type="InterPro" id="IPR002401">
    <property type="entry name" value="Cyt_P450_E_grp-I"/>
</dbReference>
<evidence type="ECO:0000256" key="6">
    <source>
        <dbReference type="RuleBase" id="RU000461"/>
    </source>
</evidence>
<comment type="cofactor">
    <cofactor evidence="1 5">
        <name>heme</name>
        <dbReference type="ChEBI" id="CHEBI:30413"/>
    </cofactor>
</comment>
<keyword evidence="6" id="KW-0503">Monooxygenase</keyword>
<comment type="similarity">
    <text evidence="2 6">Belongs to the cytochrome P450 family.</text>
</comment>
<keyword evidence="4 5" id="KW-0408">Iron</keyword>
<evidence type="ECO:0000256" key="4">
    <source>
        <dbReference type="ARBA" id="ARBA00023004"/>
    </source>
</evidence>
<dbReference type="GO" id="GO:0004497">
    <property type="term" value="F:monooxygenase activity"/>
    <property type="evidence" value="ECO:0007669"/>
    <property type="project" value="UniProtKB-KW"/>
</dbReference>
<keyword evidence="10" id="KW-1185">Reference proteome</keyword>
<keyword evidence="5 6" id="KW-0349">Heme</keyword>
<dbReference type="PANTHER" id="PTHR24305:SF166">
    <property type="entry name" value="CYTOCHROME P450 12A4, MITOCHONDRIAL-RELATED"/>
    <property type="match status" value="1"/>
</dbReference>
<evidence type="ECO:0000313" key="9">
    <source>
        <dbReference type="EMBL" id="RDW89210.1"/>
    </source>
</evidence>
<evidence type="ECO:0000256" key="1">
    <source>
        <dbReference type="ARBA" id="ARBA00001971"/>
    </source>
</evidence>
<feature type="transmembrane region" description="Helical" evidence="8">
    <location>
        <begin position="70"/>
        <end position="90"/>
    </location>
</feature>
<dbReference type="GO" id="GO:0020037">
    <property type="term" value="F:heme binding"/>
    <property type="evidence" value="ECO:0007669"/>
    <property type="project" value="InterPro"/>
</dbReference>
<keyword evidence="8" id="KW-1133">Transmembrane helix</keyword>
<feature type="binding site" description="axial binding residue" evidence="5">
    <location>
        <position position="591"/>
    </location>
    <ligand>
        <name>heme</name>
        <dbReference type="ChEBI" id="CHEBI:30413"/>
    </ligand>
    <ligandPart>
        <name>Fe</name>
        <dbReference type="ChEBI" id="CHEBI:18248"/>
    </ligandPart>
</feature>
<dbReference type="GO" id="GO:0016705">
    <property type="term" value="F:oxidoreductase activity, acting on paired donors, with incorporation or reduction of molecular oxygen"/>
    <property type="evidence" value="ECO:0007669"/>
    <property type="project" value="InterPro"/>
</dbReference>
<evidence type="ECO:0000313" key="10">
    <source>
        <dbReference type="Proteomes" id="UP000256645"/>
    </source>
</evidence>
<feature type="compositionally biased region" description="Polar residues" evidence="7">
    <location>
        <begin position="524"/>
        <end position="543"/>
    </location>
</feature>